<gene>
    <name evidence="2" type="ORF">UT63_C0104G0013</name>
</gene>
<name>A0A0G0SXA6_9BACT</name>
<protein>
    <submittedName>
        <fullName evidence="2">Uncharacterized protein</fullName>
    </submittedName>
</protein>
<evidence type="ECO:0000313" key="3">
    <source>
        <dbReference type="Proteomes" id="UP000034539"/>
    </source>
</evidence>
<evidence type="ECO:0000313" key="2">
    <source>
        <dbReference type="EMBL" id="KKR30217.1"/>
    </source>
</evidence>
<feature type="chain" id="PRO_5002534498" evidence="1">
    <location>
        <begin position="19"/>
        <end position="67"/>
    </location>
</feature>
<evidence type="ECO:0000256" key="1">
    <source>
        <dbReference type="SAM" id="SignalP"/>
    </source>
</evidence>
<proteinExistence type="predicted"/>
<dbReference type="SUPFAM" id="SSF56436">
    <property type="entry name" value="C-type lectin-like"/>
    <property type="match status" value="1"/>
</dbReference>
<dbReference type="InterPro" id="IPR016187">
    <property type="entry name" value="CTDL_fold"/>
</dbReference>
<dbReference type="Gene3D" id="3.10.100.10">
    <property type="entry name" value="Mannose-Binding Protein A, subunit A"/>
    <property type="match status" value="1"/>
</dbReference>
<dbReference type="Proteomes" id="UP000034539">
    <property type="component" value="Unassembled WGS sequence"/>
</dbReference>
<feature type="non-terminal residue" evidence="2">
    <location>
        <position position="67"/>
    </location>
</feature>
<reference evidence="2 3" key="1">
    <citation type="journal article" date="2015" name="Nature">
        <title>rRNA introns, odd ribosomes, and small enigmatic genomes across a large radiation of phyla.</title>
        <authorList>
            <person name="Brown C.T."/>
            <person name="Hug L.A."/>
            <person name="Thomas B.C."/>
            <person name="Sharon I."/>
            <person name="Castelle C.J."/>
            <person name="Singh A."/>
            <person name="Wilkins M.J."/>
            <person name="Williams K.H."/>
            <person name="Banfield J.F."/>
        </authorList>
    </citation>
    <scope>NUCLEOTIDE SEQUENCE [LARGE SCALE GENOMIC DNA]</scope>
</reference>
<comment type="caution">
    <text evidence="2">The sequence shown here is derived from an EMBL/GenBank/DDBJ whole genome shotgun (WGS) entry which is preliminary data.</text>
</comment>
<organism evidence="2 3">
    <name type="scientific">Candidatus Gottesmanbacteria bacterium GW2011_GWC2_39_8</name>
    <dbReference type="NCBI Taxonomy" id="1618450"/>
    <lineage>
        <taxon>Bacteria</taxon>
        <taxon>Candidatus Gottesmaniibacteriota</taxon>
    </lineage>
</organism>
<keyword evidence="1" id="KW-0732">Signal</keyword>
<dbReference type="AlphaFoldDB" id="A0A0G0SXA6"/>
<sequence>MKSLVIAVGLFLPSSASWPVSMDWTVNPTNGHLYAAFDSNRWTDAENIAVSEGGHLVTINDAAENNW</sequence>
<feature type="signal peptide" evidence="1">
    <location>
        <begin position="1"/>
        <end position="18"/>
    </location>
</feature>
<dbReference type="InterPro" id="IPR016186">
    <property type="entry name" value="C-type_lectin-like/link_sf"/>
</dbReference>
<dbReference type="EMBL" id="LBXN01000104">
    <property type="protein sequence ID" value="KKR30217.1"/>
    <property type="molecule type" value="Genomic_DNA"/>
</dbReference>
<accession>A0A0G0SXA6</accession>